<dbReference type="PROSITE" id="PS50005">
    <property type="entry name" value="TPR"/>
    <property type="match status" value="1"/>
</dbReference>
<organism evidence="5 6">
    <name type="scientific">Fusarium gaditjirri</name>
    <dbReference type="NCBI Taxonomy" id="282569"/>
    <lineage>
        <taxon>Eukaryota</taxon>
        <taxon>Fungi</taxon>
        <taxon>Dikarya</taxon>
        <taxon>Ascomycota</taxon>
        <taxon>Pezizomycotina</taxon>
        <taxon>Sordariomycetes</taxon>
        <taxon>Hypocreomycetidae</taxon>
        <taxon>Hypocreales</taxon>
        <taxon>Nectriaceae</taxon>
        <taxon>Fusarium</taxon>
        <taxon>Fusarium nisikadoi species complex</taxon>
    </lineage>
</organism>
<evidence type="ECO:0000259" key="2">
    <source>
        <dbReference type="Pfam" id="PF00931"/>
    </source>
</evidence>
<evidence type="ECO:0000259" key="4">
    <source>
        <dbReference type="Pfam" id="PF25000"/>
    </source>
</evidence>
<feature type="domain" description="DUF7708" evidence="3">
    <location>
        <begin position="70"/>
        <end position="204"/>
    </location>
</feature>
<dbReference type="Proteomes" id="UP000604273">
    <property type="component" value="Unassembled WGS sequence"/>
</dbReference>
<dbReference type="EMBL" id="JABFAI010000041">
    <property type="protein sequence ID" value="KAF4959028.1"/>
    <property type="molecule type" value="Genomic_DNA"/>
</dbReference>
<dbReference type="InterPro" id="IPR056125">
    <property type="entry name" value="DUF7708"/>
</dbReference>
<dbReference type="Pfam" id="PF25000">
    <property type="entry name" value="DUF7779"/>
    <property type="match status" value="1"/>
</dbReference>
<dbReference type="SMART" id="SM00028">
    <property type="entry name" value="TPR"/>
    <property type="match status" value="4"/>
</dbReference>
<proteinExistence type="predicted"/>
<reference evidence="5" key="2">
    <citation type="submission" date="2020-05" db="EMBL/GenBank/DDBJ databases">
        <authorList>
            <person name="Kim H.-S."/>
            <person name="Proctor R.H."/>
            <person name="Brown D.W."/>
        </authorList>
    </citation>
    <scope>NUCLEOTIDE SEQUENCE</scope>
    <source>
        <strain evidence="5">NRRL 45417</strain>
    </source>
</reference>
<comment type="caution">
    <text evidence="5">The sequence shown here is derived from an EMBL/GenBank/DDBJ whole genome shotgun (WGS) entry which is preliminary data.</text>
</comment>
<dbReference type="Pfam" id="PF13424">
    <property type="entry name" value="TPR_12"/>
    <property type="match status" value="1"/>
</dbReference>
<evidence type="ECO:0000313" key="5">
    <source>
        <dbReference type="EMBL" id="KAF4959028.1"/>
    </source>
</evidence>
<dbReference type="SUPFAM" id="SSF48452">
    <property type="entry name" value="TPR-like"/>
    <property type="match status" value="1"/>
</dbReference>
<feature type="repeat" description="TPR" evidence="1">
    <location>
        <begin position="739"/>
        <end position="772"/>
    </location>
</feature>
<dbReference type="PANTHER" id="PTHR35205:SF1">
    <property type="entry name" value="ZU5 DOMAIN-CONTAINING PROTEIN"/>
    <property type="match status" value="1"/>
</dbReference>
<dbReference type="InterPro" id="IPR027417">
    <property type="entry name" value="P-loop_NTPase"/>
</dbReference>
<keyword evidence="6" id="KW-1185">Reference proteome</keyword>
<evidence type="ECO:0000256" key="1">
    <source>
        <dbReference type="PROSITE-ProRule" id="PRU00339"/>
    </source>
</evidence>
<dbReference type="Pfam" id="PF13374">
    <property type="entry name" value="TPR_10"/>
    <property type="match status" value="1"/>
</dbReference>
<gene>
    <name evidence="5" type="ORF">FGADI_1906</name>
</gene>
<keyword evidence="1" id="KW-0802">TPR repeat</keyword>
<feature type="domain" description="NB-ARC" evidence="2">
    <location>
        <begin position="266"/>
        <end position="416"/>
    </location>
</feature>
<dbReference type="Gene3D" id="1.25.40.10">
    <property type="entry name" value="Tetratricopeptide repeat domain"/>
    <property type="match status" value="2"/>
</dbReference>
<dbReference type="InterPro" id="IPR011990">
    <property type="entry name" value="TPR-like_helical_dom_sf"/>
</dbReference>
<reference evidence="5" key="1">
    <citation type="journal article" date="2020" name="BMC Genomics">
        <title>Correction to: Identification and distribution of gene clusters required for synthesis of sphingolipid metabolism inhibitors in diverse species of the filamentous fungus Fusarium.</title>
        <authorList>
            <person name="Kim H.S."/>
            <person name="Lohmar J.M."/>
            <person name="Busman M."/>
            <person name="Brown D.W."/>
            <person name="Naumann T.A."/>
            <person name="Divon H.H."/>
            <person name="Lysoe E."/>
            <person name="Uhlig S."/>
            <person name="Proctor R.H."/>
        </authorList>
    </citation>
    <scope>NUCLEOTIDE SEQUENCE</scope>
    <source>
        <strain evidence="5">NRRL 45417</strain>
    </source>
</reference>
<dbReference type="InterPro" id="IPR056681">
    <property type="entry name" value="DUF7779"/>
</dbReference>
<dbReference type="OrthoDB" id="6161812at2759"/>
<dbReference type="Pfam" id="PF00931">
    <property type="entry name" value="NB-ARC"/>
    <property type="match status" value="1"/>
</dbReference>
<dbReference type="InterPro" id="IPR002182">
    <property type="entry name" value="NB-ARC"/>
</dbReference>
<dbReference type="SUPFAM" id="SSF52540">
    <property type="entry name" value="P-loop containing nucleoside triphosphate hydrolases"/>
    <property type="match status" value="1"/>
</dbReference>
<dbReference type="Pfam" id="PF24809">
    <property type="entry name" value="DUF7708"/>
    <property type="match status" value="1"/>
</dbReference>
<dbReference type="PANTHER" id="PTHR35205">
    <property type="entry name" value="NB-ARC AND TPR DOMAIN PROTEIN"/>
    <property type="match status" value="1"/>
</dbReference>
<dbReference type="InterPro" id="IPR019734">
    <property type="entry name" value="TPR_rpt"/>
</dbReference>
<accession>A0A8H4X1V3</accession>
<sequence length="965" mass="110499">MQNPSNSLDKPKEAWATAVANVRRQIKNEDYRLLRRITTYEECLDNLTKQKTAFSKKWKYAKMFLEPCFDILQTFDRAIATCCQSKAEIACLVWGGVQILLTIAAKFSDCAQRVSEMLLRMSRNMPRFEHYSCLFPDSARLQLRLVDVYVTFVMFCIDAFKFFKYGFFTIWIKITWKSLDRRFGNALDKLERDRFELEDEAKAADIDAGFRREEAAKQRHEGLINALPVALQTARLIKPTTIIHFNRNTEFIGRESELKTMRDFANSPSRQKKLKTISIRGIGGMGKTQVALEFTYRDRSQPTPTFKAIFWIRSENSTVLQQDFAQIGRVLTGSDADLHKNLQVAHDWLSATDESWLLVFDNVDDVDAVLRYWPHSGGGTIIVTTRDRDIAYRLGELRIELEGLEEDEGANLLGQIEPRMKSSQKAREVCDELGRMPLALCQMGSYMRQTQCDVDDFLRALREHSERLYADKDSISSLQYSQTLAMCCDLSIGLLSQQSIHLLGVLAFFQTDEVLETLVTQGCSSVRRLEYLHQCLGWDNSVRTLAKHSLITRQHGATGQVIRMHRVIKRRALHIIGSKMPEGHLMVFEDAAHLLSIVFPERPMDGGTMGKVWGDCERWLPHVLSLRNELARIQKPSDTVPREYVEVLCNCAYFMWERGSINAVDVATHALTCTEELLGRDASDHVYADILTVCAALKMQNFQLRRESADLFERALAVRERHMATAPHPLPRNDYLQLANSYNNTGAAHLTLEEYSEALPLFEKSFEIKRTLGSEETMPYDFSISLYNICRVYMGRGWFSKALVNAKKALELAERSNGPNDFRVNQFRFTYADILVACEKVDEGLEIHKTTLEIRRAVMGNENNDTGVSLYGLSCVYQKMGQYENALEAITEAITIFEKVPNADDRLARSYFRQHLIFKDIYKQDEAIKALQSARACRAKLSSAALEQDNDKVEQYDSLVSFYNK</sequence>
<dbReference type="AlphaFoldDB" id="A0A8H4X1V3"/>
<feature type="domain" description="DUF7779" evidence="4">
    <location>
        <begin position="494"/>
        <end position="573"/>
    </location>
</feature>
<evidence type="ECO:0000259" key="3">
    <source>
        <dbReference type="Pfam" id="PF24809"/>
    </source>
</evidence>
<dbReference type="Gene3D" id="3.40.50.300">
    <property type="entry name" value="P-loop containing nucleotide triphosphate hydrolases"/>
    <property type="match status" value="1"/>
</dbReference>
<dbReference type="GO" id="GO:0043531">
    <property type="term" value="F:ADP binding"/>
    <property type="evidence" value="ECO:0007669"/>
    <property type="project" value="InterPro"/>
</dbReference>
<name>A0A8H4X1V3_9HYPO</name>
<evidence type="ECO:0000313" key="6">
    <source>
        <dbReference type="Proteomes" id="UP000604273"/>
    </source>
</evidence>
<protein>
    <recommendedName>
        <fullName evidence="7">NB-ARC domain-containing protein</fullName>
    </recommendedName>
</protein>
<dbReference type="PRINTS" id="PR00364">
    <property type="entry name" value="DISEASERSIST"/>
</dbReference>
<evidence type="ECO:0008006" key="7">
    <source>
        <dbReference type="Google" id="ProtNLM"/>
    </source>
</evidence>